<accession>A0A0D0CDC7</accession>
<dbReference type="InParanoid" id="A0A0D0CDC7"/>
<gene>
    <name evidence="1" type="ORF">PAXRUDRAFT_20729</name>
</gene>
<dbReference type="OrthoDB" id="3265433at2759"/>
<dbReference type="EMBL" id="KN829630">
    <property type="protein sequence ID" value="KIK73553.1"/>
    <property type="molecule type" value="Genomic_DNA"/>
</dbReference>
<evidence type="ECO:0000313" key="1">
    <source>
        <dbReference type="EMBL" id="KIK73553.1"/>
    </source>
</evidence>
<reference evidence="1 2" key="1">
    <citation type="submission" date="2014-04" db="EMBL/GenBank/DDBJ databases">
        <authorList>
            <consortium name="DOE Joint Genome Institute"/>
            <person name="Kuo A."/>
            <person name="Kohler A."/>
            <person name="Jargeat P."/>
            <person name="Nagy L.G."/>
            <person name="Floudas D."/>
            <person name="Copeland A."/>
            <person name="Barry K.W."/>
            <person name="Cichocki N."/>
            <person name="Veneault-Fourrey C."/>
            <person name="LaButti K."/>
            <person name="Lindquist E.A."/>
            <person name="Lipzen A."/>
            <person name="Lundell T."/>
            <person name="Morin E."/>
            <person name="Murat C."/>
            <person name="Sun H."/>
            <person name="Tunlid A."/>
            <person name="Henrissat B."/>
            <person name="Grigoriev I.V."/>
            <person name="Hibbett D.S."/>
            <person name="Martin F."/>
            <person name="Nordberg H.P."/>
            <person name="Cantor M.N."/>
            <person name="Hua S.X."/>
        </authorList>
    </citation>
    <scope>NUCLEOTIDE SEQUENCE [LARGE SCALE GENOMIC DNA]</scope>
    <source>
        <strain evidence="1 2">Ve08.2h10</strain>
    </source>
</reference>
<keyword evidence="2" id="KW-1185">Reference proteome</keyword>
<organism evidence="1 2">
    <name type="scientific">Paxillus rubicundulus Ve08.2h10</name>
    <dbReference type="NCBI Taxonomy" id="930991"/>
    <lineage>
        <taxon>Eukaryota</taxon>
        <taxon>Fungi</taxon>
        <taxon>Dikarya</taxon>
        <taxon>Basidiomycota</taxon>
        <taxon>Agaricomycotina</taxon>
        <taxon>Agaricomycetes</taxon>
        <taxon>Agaricomycetidae</taxon>
        <taxon>Boletales</taxon>
        <taxon>Paxilineae</taxon>
        <taxon>Paxillaceae</taxon>
        <taxon>Paxillus</taxon>
    </lineage>
</organism>
<dbReference type="HOGENOM" id="CLU_1245738_0_0_1"/>
<sequence>MVALGANDDILAWYQGLSKDHLKISGTVAELNARGHRNDTIPWFWSMDVARDAEANNWMMEFYQVHWLRSKALKDRWEEELKLIRSEARWTSNFFDFKARFCVNMEDSFPRQDAWWQPGAPLLAAGYASRSMDEFAQVAVLQCGLNFRPSFHLGQLPVLRLRLMRRELTKAYEASRCALLDTEHRLSHTLVRLLQMADAFGFEALILATMDGRFEGMEHDAE</sequence>
<name>A0A0D0CDC7_9AGAM</name>
<dbReference type="AlphaFoldDB" id="A0A0D0CDC7"/>
<reference evidence="2" key="2">
    <citation type="submission" date="2015-01" db="EMBL/GenBank/DDBJ databases">
        <title>Evolutionary Origins and Diversification of the Mycorrhizal Mutualists.</title>
        <authorList>
            <consortium name="DOE Joint Genome Institute"/>
            <consortium name="Mycorrhizal Genomics Consortium"/>
            <person name="Kohler A."/>
            <person name="Kuo A."/>
            <person name="Nagy L.G."/>
            <person name="Floudas D."/>
            <person name="Copeland A."/>
            <person name="Barry K.W."/>
            <person name="Cichocki N."/>
            <person name="Veneault-Fourrey C."/>
            <person name="LaButti K."/>
            <person name="Lindquist E.A."/>
            <person name="Lipzen A."/>
            <person name="Lundell T."/>
            <person name="Morin E."/>
            <person name="Murat C."/>
            <person name="Riley R."/>
            <person name="Ohm R."/>
            <person name="Sun H."/>
            <person name="Tunlid A."/>
            <person name="Henrissat B."/>
            <person name="Grigoriev I.V."/>
            <person name="Hibbett D.S."/>
            <person name="Martin F."/>
        </authorList>
    </citation>
    <scope>NUCLEOTIDE SEQUENCE [LARGE SCALE GENOMIC DNA]</scope>
    <source>
        <strain evidence="2">Ve08.2h10</strain>
    </source>
</reference>
<proteinExistence type="predicted"/>
<evidence type="ECO:0000313" key="2">
    <source>
        <dbReference type="Proteomes" id="UP000054538"/>
    </source>
</evidence>
<protein>
    <submittedName>
        <fullName evidence="1">Uncharacterized protein</fullName>
    </submittedName>
</protein>
<dbReference type="Proteomes" id="UP000054538">
    <property type="component" value="Unassembled WGS sequence"/>
</dbReference>